<gene>
    <name evidence="1" type="ORF">KAOT1_13757</name>
</gene>
<evidence type="ECO:0000313" key="2">
    <source>
        <dbReference type="Proteomes" id="UP000002945"/>
    </source>
</evidence>
<accession>A9DKA6</accession>
<dbReference type="HOGENOM" id="CLU_405862_0_0_10"/>
<dbReference type="AlphaFoldDB" id="A9DKA6"/>
<dbReference type="RefSeq" id="WP_007095300.1">
    <property type="nucleotide sequence ID" value="NZ_CP142125.1"/>
</dbReference>
<dbReference type="eggNOG" id="ENOG5032UC5">
    <property type="taxonomic scope" value="Bacteria"/>
</dbReference>
<evidence type="ECO:0000313" key="1">
    <source>
        <dbReference type="EMBL" id="EDP98287.1"/>
    </source>
</evidence>
<name>A9DKA6_9FLAO</name>
<sequence length="677" mass="78844">MKTIKIHTEDDISKITETENIRLEIYLKNAVIPIREMSGELYTRAIGCKFPNLTTVFGLASLDAHQAELPKLTEIQGNLNIHGNDIQLPELRKVLGDFKQHYPVELPKLKIITGKSNVLKSRIPEKWQRVLFQKDLDILEEGELYNLSIENCNVTLRNKVIYGNLKIVNAKLDCPNLETIYGNLTIEISDQFSPYVAKPSLNFEDIIQKKAASLFESPNLKLIHGNCEISTTKPINIDVEEVKNKILIEKGRTSFRKLQQSGELLVREKAKLICNTLVEINKRLVVGRDSKLTAQSLHKIGTHCDINSKIDVPALRFVGGEFTIRELQYLGYRKPENLYEFRSMQQIGKVDLNTYCKFPNLQEVKGVCGIRTLENITADVAPKLTQVGILAIREKTSRIKDRLPSLQYVDTMMYQENSEHLTINHFFHEVENRNTEFIISKESFSIWTNIRQDKLPIRKFISILKMRHISFDNFYTRELTREWNYKSNPSFDEIIRSIKKKWKKVTPLTYEEIFQLHDFSLRRFAFNYVGVDTFMKKLKAKRIATEGIEVHHAVYDEFGNKSMVQKHNIFEIYEADFNKVQHFRSWRGEKQLRYAVKCWCTSTNQEHWIWIESAYKDDPLAAIASTFRVHENVIPFIKCLKRQGDILLCEMKRNVRPEGTIRPLTKEEYFGLLISES</sequence>
<reference evidence="1 2" key="1">
    <citation type="journal article" date="2011" name="J. Bacteriol.">
        <title>Genome sequence of the algicidal bacterium Kordia algicida OT-1.</title>
        <authorList>
            <person name="Lee H.S."/>
            <person name="Kang S.G."/>
            <person name="Kwon K.K."/>
            <person name="Lee J.H."/>
            <person name="Kim S.J."/>
        </authorList>
    </citation>
    <scope>NUCLEOTIDE SEQUENCE [LARGE SCALE GENOMIC DNA]</scope>
    <source>
        <strain evidence="1 2">OT-1</strain>
    </source>
</reference>
<dbReference type="EMBL" id="ABIB01000001">
    <property type="protein sequence ID" value="EDP98287.1"/>
    <property type="molecule type" value="Genomic_DNA"/>
</dbReference>
<dbReference type="Proteomes" id="UP000002945">
    <property type="component" value="Unassembled WGS sequence"/>
</dbReference>
<protein>
    <submittedName>
        <fullName evidence="1">Uncharacterized protein</fullName>
    </submittedName>
</protein>
<organism evidence="1 2">
    <name type="scientific">Kordia algicida OT-1</name>
    <dbReference type="NCBI Taxonomy" id="391587"/>
    <lineage>
        <taxon>Bacteria</taxon>
        <taxon>Pseudomonadati</taxon>
        <taxon>Bacteroidota</taxon>
        <taxon>Flavobacteriia</taxon>
        <taxon>Flavobacteriales</taxon>
        <taxon>Flavobacteriaceae</taxon>
        <taxon>Kordia</taxon>
    </lineage>
</organism>
<proteinExistence type="predicted"/>
<dbReference type="STRING" id="391587.KAOT1_13757"/>
<keyword evidence="2" id="KW-1185">Reference proteome</keyword>
<dbReference type="OrthoDB" id="1326433at2"/>
<comment type="caution">
    <text evidence="1">The sequence shown here is derived from an EMBL/GenBank/DDBJ whole genome shotgun (WGS) entry which is preliminary data.</text>
</comment>